<sequence length="319" mass="33880">MGTLKILDGKLRLPVICSPMFTVSYPALVAAQCKAGVVGSFPALNARPEPELGRWLTELKAELAAHAAAYPHQKVAPFAVNQIIKKDNTRLEHDLAVCAKHQVPITITSLRAPNELVQEIHGYGGVILHDVVNLRHAMKALEGGVDGLILVAAGAGGHAGRLNPIAFVNEVRKHYDGPIALSGTISNGAGILAAQAMGADYAYIGTRFIATTESNASEPYKQGVLQGNAEDVIYTDYFSGVHANYLRASIVAAGLDPENLPTSSGQRPLLRTSAWKDVWGVGQGIGSIADIPDVATLVARMEAEYQAARDKLLRSYEGA</sequence>
<evidence type="ECO:0000256" key="4">
    <source>
        <dbReference type="ARBA" id="ARBA00023002"/>
    </source>
</evidence>
<dbReference type="GO" id="GO:0018580">
    <property type="term" value="F:nitronate monooxygenase activity"/>
    <property type="evidence" value="ECO:0007669"/>
    <property type="project" value="InterPro"/>
</dbReference>
<dbReference type="InterPro" id="IPR013785">
    <property type="entry name" value="Aldolase_TIM"/>
</dbReference>
<keyword evidence="3" id="KW-0288">FMN</keyword>
<dbReference type="FunFam" id="3.20.20.70:FF:000210">
    <property type="entry name" value="2-nitropropane dioxygenase"/>
    <property type="match status" value="1"/>
</dbReference>
<gene>
    <name evidence="6" type="ORF">HF896_13940</name>
</gene>
<comment type="similarity">
    <text evidence="1">Belongs to the nitronate monooxygenase family. NMO class I subfamily.</text>
</comment>
<keyword evidence="2" id="KW-0285">Flavoprotein</keyword>
<dbReference type="Pfam" id="PF03060">
    <property type="entry name" value="NMO"/>
    <property type="match status" value="1"/>
</dbReference>
<evidence type="ECO:0000313" key="7">
    <source>
        <dbReference type="Proteomes" id="UP000500755"/>
    </source>
</evidence>
<reference evidence="6 7" key="1">
    <citation type="submission" date="2020-05" db="EMBL/GenBank/DDBJ databases">
        <title>Complete genome sequence of Alicycliphilus denitrificans DP3.</title>
        <authorList>
            <person name="Chen X."/>
        </authorList>
    </citation>
    <scope>NUCLEOTIDE SEQUENCE [LARGE SCALE GENOMIC DNA]</scope>
    <source>
        <strain evidence="6 7">DP3</strain>
    </source>
</reference>
<dbReference type="EMBL" id="CP051298">
    <property type="protein sequence ID" value="QKD44655.1"/>
    <property type="molecule type" value="Genomic_DNA"/>
</dbReference>
<proteinExistence type="inferred from homology"/>
<dbReference type="PANTHER" id="PTHR42747:SF4">
    <property type="entry name" value="BLR1330 PROTEIN"/>
    <property type="match status" value="1"/>
</dbReference>
<dbReference type="Proteomes" id="UP000500755">
    <property type="component" value="Chromosome"/>
</dbReference>
<accession>A0A858ZUU5</accession>
<dbReference type="InterPro" id="IPR004136">
    <property type="entry name" value="NMO"/>
</dbReference>
<evidence type="ECO:0000256" key="2">
    <source>
        <dbReference type="ARBA" id="ARBA00022630"/>
    </source>
</evidence>
<dbReference type="Gene3D" id="3.20.20.70">
    <property type="entry name" value="Aldolase class I"/>
    <property type="match status" value="1"/>
</dbReference>
<keyword evidence="4" id="KW-0560">Oxidoreductase</keyword>
<name>A0A858ZUU5_9BURK</name>
<evidence type="ECO:0000256" key="5">
    <source>
        <dbReference type="ARBA" id="ARBA00023033"/>
    </source>
</evidence>
<dbReference type="PANTHER" id="PTHR42747">
    <property type="entry name" value="NITRONATE MONOOXYGENASE-RELATED"/>
    <property type="match status" value="1"/>
</dbReference>
<evidence type="ECO:0000256" key="3">
    <source>
        <dbReference type="ARBA" id="ARBA00022643"/>
    </source>
</evidence>
<dbReference type="CDD" id="cd04730">
    <property type="entry name" value="NPD_like"/>
    <property type="match status" value="1"/>
</dbReference>
<dbReference type="AlphaFoldDB" id="A0A858ZUU5"/>
<organism evidence="6 7">
    <name type="scientific">Alicycliphilus denitrificans</name>
    <dbReference type="NCBI Taxonomy" id="179636"/>
    <lineage>
        <taxon>Bacteria</taxon>
        <taxon>Pseudomonadati</taxon>
        <taxon>Pseudomonadota</taxon>
        <taxon>Betaproteobacteria</taxon>
        <taxon>Burkholderiales</taxon>
        <taxon>Comamonadaceae</taxon>
        <taxon>Alicycliphilus</taxon>
    </lineage>
</organism>
<evidence type="ECO:0000256" key="1">
    <source>
        <dbReference type="ARBA" id="ARBA00009881"/>
    </source>
</evidence>
<dbReference type="RefSeq" id="WP_168727953.1">
    <property type="nucleotide sequence ID" value="NZ_CP051298.1"/>
</dbReference>
<evidence type="ECO:0000313" key="6">
    <source>
        <dbReference type="EMBL" id="QKD44655.1"/>
    </source>
</evidence>
<protein>
    <submittedName>
        <fullName evidence="6">Nitronate monooxygenase</fullName>
    </submittedName>
</protein>
<dbReference type="SUPFAM" id="SSF51412">
    <property type="entry name" value="Inosine monophosphate dehydrogenase (IMPDH)"/>
    <property type="match status" value="1"/>
</dbReference>
<keyword evidence="5 6" id="KW-0503">Monooxygenase</keyword>